<dbReference type="Pfam" id="PF05656">
    <property type="entry name" value="DUF805"/>
    <property type="match status" value="1"/>
</dbReference>
<dbReference type="PANTHER" id="PTHR34980:SF2">
    <property type="entry name" value="INNER MEMBRANE PROTEIN YHAH-RELATED"/>
    <property type="match status" value="1"/>
</dbReference>
<keyword evidence="1" id="KW-0812">Transmembrane</keyword>
<dbReference type="InterPro" id="IPR008523">
    <property type="entry name" value="DUF805"/>
</dbReference>
<gene>
    <name evidence="2" type="ORF">A3F54_00050</name>
</gene>
<keyword evidence="1" id="KW-0472">Membrane</keyword>
<evidence type="ECO:0000256" key="1">
    <source>
        <dbReference type="SAM" id="Phobius"/>
    </source>
</evidence>
<organism evidence="2 3">
    <name type="scientific">Candidatus Kerfeldbacteria bacterium RIFCSPHIGHO2_12_FULL_48_17</name>
    <dbReference type="NCBI Taxonomy" id="1798542"/>
    <lineage>
        <taxon>Bacteria</taxon>
        <taxon>Candidatus Kerfeldiibacteriota</taxon>
    </lineage>
</organism>
<evidence type="ECO:0008006" key="4">
    <source>
        <dbReference type="Google" id="ProtNLM"/>
    </source>
</evidence>
<dbReference type="EMBL" id="MHKD01000003">
    <property type="protein sequence ID" value="OGY85246.1"/>
    <property type="molecule type" value="Genomic_DNA"/>
</dbReference>
<dbReference type="PANTHER" id="PTHR34980">
    <property type="entry name" value="INNER MEMBRANE PROTEIN-RELATED-RELATED"/>
    <property type="match status" value="1"/>
</dbReference>
<dbReference type="STRING" id="1798542.A3F54_00050"/>
<comment type="caution">
    <text evidence="2">The sequence shown here is derived from an EMBL/GenBank/DDBJ whole genome shotgun (WGS) entry which is preliminary data.</text>
</comment>
<dbReference type="GO" id="GO:0005886">
    <property type="term" value="C:plasma membrane"/>
    <property type="evidence" value="ECO:0007669"/>
    <property type="project" value="TreeGrafter"/>
</dbReference>
<keyword evidence="1" id="KW-1133">Transmembrane helix</keyword>
<evidence type="ECO:0000313" key="3">
    <source>
        <dbReference type="Proteomes" id="UP000176952"/>
    </source>
</evidence>
<feature type="transmembrane region" description="Helical" evidence="1">
    <location>
        <begin position="23"/>
        <end position="44"/>
    </location>
</feature>
<feature type="transmembrane region" description="Helical" evidence="1">
    <location>
        <begin position="50"/>
        <end position="68"/>
    </location>
</feature>
<protein>
    <recommendedName>
        <fullName evidence="4">DUF805 domain-containing protein</fullName>
    </recommendedName>
</protein>
<dbReference type="Proteomes" id="UP000176952">
    <property type="component" value="Unassembled WGS sequence"/>
</dbReference>
<accession>A0A1G2B971</accession>
<dbReference type="AlphaFoldDB" id="A0A1G2B971"/>
<proteinExistence type="predicted"/>
<evidence type="ECO:0000313" key="2">
    <source>
        <dbReference type="EMBL" id="OGY85246.1"/>
    </source>
</evidence>
<sequence>MEYFLGPLKKYAVFGGRASRKEYWMFVLMNIIAYVILMVIDNIISDGFGILSWIYSLAVLVPSLAVAVRRLHDTNRSGGWIFISLVPIVGPIVLIVFLAQAGQVDKNQFGPKPLQ</sequence>
<name>A0A1G2B971_9BACT</name>
<reference evidence="2 3" key="1">
    <citation type="journal article" date="2016" name="Nat. Commun.">
        <title>Thousands of microbial genomes shed light on interconnected biogeochemical processes in an aquifer system.</title>
        <authorList>
            <person name="Anantharaman K."/>
            <person name="Brown C.T."/>
            <person name="Hug L.A."/>
            <person name="Sharon I."/>
            <person name="Castelle C.J."/>
            <person name="Probst A.J."/>
            <person name="Thomas B.C."/>
            <person name="Singh A."/>
            <person name="Wilkins M.J."/>
            <person name="Karaoz U."/>
            <person name="Brodie E.L."/>
            <person name="Williams K.H."/>
            <person name="Hubbard S.S."/>
            <person name="Banfield J.F."/>
        </authorList>
    </citation>
    <scope>NUCLEOTIDE SEQUENCE [LARGE SCALE GENOMIC DNA]</scope>
</reference>
<feature type="transmembrane region" description="Helical" evidence="1">
    <location>
        <begin position="80"/>
        <end position="101"/>
    </location>
</feature>